<proteinExistence type="inferred from homology"/>
<evidence type="ECO:0000313" key="10">
    <source>
        <dbReference type="Proteomes" id="UP001415857"/>
    </source>
</evidence>
<evidence type="ECO:0000313" key="9">
    <source>
        <dbReference type="EMBL" id="KAK9278550.1"/>
    </source>
</evidence>
<reference evidence="9 10" key="1">
    <citation type="journal article" date="2024" name="Plant J.">
        <title>Genome sequences and population genomics reveal climatic adaptation and genomic divergence between two closely related sweetgum species.</title>
        <authorList>
            <person name="Xu W.Q."/>
            <person name="Ren C.Q."/>
            <person name="Zhang X.Y."/>
            <person name="Comes H.P."/>
            <person name="Liu X.H."/>
            <person name="Li Y.G."/>
            <person name="Kettle C.J."/>
            <person name="Jalonen R."/>
            <person name="Gaisberger H."/>
            <person name="Ma Y.Z."/>
            <person name="Qiu Y.X."/>
        </authorList>
    </citation>
    <scope>NUCLEOTIDE SEQUENCE [LARGE SCALE GENOMIC DNA]</scope>
    <source>
        <strain evidence="9">Hangzhou</strain>
    </source>
</reference>
<organism evidence="9 10">
    <name type="scientific">Liquidambar formosana</name>
    <name type="common">Formosan gum</name>
    <dbReference type="NCBI Taxonomy" id="63359"/>
    <lineage>
        <taxon>Eukaryota</taxon>
        <taxon>Viridiplantae</taxon>
        <taxon>Streptophyta</taxon>
        <taxon>Embryophyta</taxon>
        <taxon>Tracheophyta</taxon>
        <taxon>Spermatophyta</taxon>
        <taxon>Magnoliopsida</taxon>
        <taxon>eudicotyledons</taxon>
        <taxon>Gunneridae</taxon>
        <taxon>Pentapetalae</taxon>
        <taxon>Saxifragales</taxon>
        <taxon>Altingiaceae</taxon>
        <taxon>Liquidambar</taxon>
    </lineage>
</organism>
<sequence>MLVKKPRKETRTGCEAHMTTGLQPNGKYTIIDFEPNHNHKLADQSCAHILPSQRQIAPAQAIEFELANDSGIRPKLAFELMGRRAGDRENLGYLQQDQKNYLRTKRKNALKYGEAGSLLNYFHNQLLENLSFFFKVQTDIEDQITNIFWADAKMVLNYGCFGHVLFFDTTYRTNKECRPFGAFVRLNHHYQQVVFGASLLYDETATSFEWLFETFLNCMSGKKPKTIYTYQDSAMAKAIPLVIPETYHRICLWHMYQNAFKHLNLLFKGHKSFGSDFKKCIYDCDDEDEFFNAWEDLLNKYDLCGNDWLQGLLKIKEKWAMAYGRQYFSAGKKSTQLSESFNAHLSNYLKSDLDLVQFFKHFQRAIDDRRYNEVLANYDMSQKIPKLKVNVPLLQHARDVYTRTIFDMFQDEYEKSLLVIVDECVQTGPIYEYKVSLCGHSRQHTINFTSIDGTISCSCKNFEFVGILCGHALKVLDDLKMKLMTPERYILKRWTKNARAGFVTDVHGRKIQENPKLEVGARYNNLCNTYVKLVGKGAASREACDLLENNASELCAKLEEILMVQSPSETQLPSLTMCHRNGDDNAMAANVFEKQDDQQVKHLKKRVVAERGKSRHKSCIEKGKKKRSQSAQVPTSSSVIPTTCHPLIYQAPQDSLRGTSYEDYDGSNNSQYSQVTSNREFLEPTGGTMDSNEVSDLVKWSISGDELVEYPSSYNQMSALFNSSQVRAKGSEFIALLNIGAHTIAMCFATK</sequence>
<dbReference type="Pfam" id="PF10551">
    <property type="entry name" value="MULE"/>
    <property type="match status" value="1"/>
</dbReference>
<dbReference type="InterPro" id="IPR006564">
    <property type="entry name" value="Znf_PMZ"/>
</dbReference>
<evidence type="ECO:0000256" key="3">
    <source>
        <dbReference type="ARBA" id="ARBA00022771"/>
    </source>
</evidence>
<dbReference type="InterPro" id="IPR004330">
    <property type="entry name" value="FAR1_DNA_bnd_dom"/>
</dbReference>
<comment type="function">
    <text evidence="6">Putative transcription activator involved in regulating light control of development.</text>
</comment>
<feature type="compositionally biased region" description="Polar residues" evidence="7">
    <location>
        <begin position="629"/>
        <end position="639"/>
    </location>
</feature>
<protein>
    <recommendedName>
        <fullName evidence="6">Protein FAR1-RELATED SEQUENCE</fullName>
    </recommendedName>
</protein>
<evidence type="ECO:0000259" key="8">
    <source>
        <dbReference type="PROSITE" id="PS50966"/>
    </source>
</evidence>
<evidence type="ECO:0000256" key="1">
    <source>
        <dbReference type="ARBA" id="ARBA00005889"/>
    </source>
</evidence>
<dbReference type="PANTHER" id="PTHR31669">
    <property type="entry name" value="PROTEIN FAR1-RELATED SEQUENCE 10-RELATED"/>
    <property type="match status" value="1"/>
</dbReference>
<keyword evidence="10" id="KW-1185">Reference proteome</keyword>
<accession>A0AAP0RJ50</accession>
<dbReference type="EMBL" id="JBBPBK010000009">
    <property type="protein sequence ID" value="KAK9278550.1"/>
    <property type="molecule type" value="Genomic_DNA"/>
</dbReference>
<dbReference type="AlphaFoldDB" id="A0AAP0RJ50"/>
<evidence type="ECO:0000256" key="2">
    <source>
        <dbReference type="ARBA" id="ARBA00022723"/>
    </source>
</evidence>
<keyword evidence="4 6" id="KW-0862">Zinc</keyword>
<dbReference type="InterPro" id="IPR007527">
    <property type="entry name" value="Znf_SWIM"/>
</dbReference>
<dbReference type="InterPro" id="IPR031052">
    <property type="entry name" value="FHY3/FAR1"/>
</dbReference>
<dbReference type="PANTHER" id="PTHR31669:SF299">
    <property type="entry name" value="PROTEIN FAR1-RELATED SEQUENCE"/>
    <property type="match status" value="1"/>
</dbReference>
<keyword evidence="3 5" id="KW-0863">Zinc-finger</keyword>
<dbReference type="GO" id="GO:0005634">
    <property type="term" value="C:nucleus"/>
    <property type="evidence" value="ECO:0007669"/>
    <property type="project" value="UniProtKB-SubCell"/>
</dbReference>
<dbReference type="Pfam" id="PF04434">
    <property type="entry name" value="SWIM"/>
    <property type="match status" value="1"/>
</dbReference>
<comment type="caution">
    <text evidence="9">The sequence shown here is derived from an EMBL/GenBank/DDBJ whole genome shotgun (WGS) entry which is preliminary data.</text>
</comment>
<evidence type="ECO:0000256" key="4">
    <source>
        <dbReference type="ARBA" id="ARBA00022833"/>
    </source>
</evidence>
<dbReference type="GO" id="GO:0006355">
    <property type="term" value="P:regulation of DNA-templated transcription"/>
    <property type="evidence" value="ECO:0007669"/>
    <property type="project" value="UniProtKB-UniRule"/>
</dbReference>
<gene>
    <name evidence="9" type="ORF">L1049_028120</name>
</gene>
<keyword evidence="6" id="KW-0539">Nucleus</keyword>
<dbReference type="Pfam" id="PF03101">
    <property type="entry name" value="FAR1"/>
    <property type="match status" value="1"/>
</dbReference>
<comment type="similarity">
    <text evidence="1 6">Belongs to the FHY3/FAR1 family.</text>
</comment>
<evidence type="ECO:0000256" key="7">
    <source>
        <dbReference type="SAM" id="MobiDB-lite"/>
    </source>
</evidence>
<dbReference type="SMART" id="SM00575">
    <property type="entry name" value="ZnF_PMZ"/>
    <property type="match status" value="1"/>
</dbReference>
<dbReference type="GO" id="GO:0008270">
    <property type="term" value="F:zinc ion binding"/>
    <property type="evidence" value="ECO:0007669"/>
    <property type="project" value="UniProtKB-UniRule"/>
</dbReference>
<evidence type="ECO:0000256" key="6">
    <source>
        <dbReference type="RuleBase" id="RU367018"/>
    </source>
</evidence>
<feature type="region of interest" description="Disordered" evidence="7">
    <location>
        <begin position="612"/>
        <end position="639"/>
    </location>
</feature>
<name>A0AAP0RJ50_LIQFO</name>
<feature type="compositionally biased region" description="Basic and acidic residues" evidence="7">
    <location>
        <begin position="612"/>
        <end position="622"/>
    </location>
</feature>
<feature type="domain" description="SWIM-type" evidence="8">
    <location>
        <begin position="433"/>
        <end position="480"/>
    </location>
</feature>
<dbReference type="Proteomes" id="UP001415857">
    <property type="component" value="Unassembled WGS sequence"/>
</dbReference>
<evidence type="ECO:0000256" key="5">
    <source>
        <dbReference type="PROSITE-ProRule" id="PRU00325"/>
    </source>
</evidence>
<comment type="subcellular location">
    <subcellularLocation>
        <location evidence="6">Nucleus</location>
    </subcellularLocation>
</comment>
<dbReference type="InterPro" id="IPR018289">
    <property type="entry name" value="MULE_transposase_dom"/>
</dbReference>
<keyword evidence="2 6" id="KW-0479">Metal-binding</keyword>
<dbReference type="PROSITE" id="PS50966">
    <property type="entry name" value="ZF_SWIM"/>
    <property type="match status" value="1"/>
</dbReference>